<dbReference type="OrthoDB" id="16458at10239"/>
<keyword evidence="2" id="KW-1185">Reference proteome</keyword>
<reference evidence="1 2" key="1">
    <citation type="submission" date="2017-10" db="EMBL/GenBank/DDBJ databases">
        <title>Complete nucleotide sequences and annotations of phi673 and phi674, two new lytic phages of Corynebacterium glutamicum ATCC 13032.</title>
        <authorList>
            <person name="Yomantas Y.A.V."/>
            <person name="Abalakina E.G."/>
            <person name="Lobanova J.S."/>
            <person name="Mamontov V.A."/>
            <person name="Stoynova N.V."/>
            <person name="Mashko S.V."/>
        </authorList>
    </citation>
    <scope>NUCLEOTIDE SEQUENCE [LARGE SCALE GENOMIC DNA]</scope>
</reference>
<organism evidence="1 2">
    <name type="scientific">Corynebacterium phage phi673</name>
    <dbReference type="NCBI Taxonomy" id="2052821"/>
    <lineage>
        <taxon>Viruses</taxon>
        <taxon>Duplodnaviria</taxon>
        <taxon>Heunggongvirae</taxon>
        <taxon>Uroviricota</taxon>
        <taxon>Caudoviricetes</taxon>
        <taxon>Ikedavirus</taxon>
        <taxon>Ikedavirus phi673</taxon>
    </lineage>
</organism>
<gene>
    <name evidence="1" type="ORF">phi673_gp37</name>
</gene>
<name>A0A2H4PIU6_9CAUD</name>
<dbReference type="Proteomes" id="UP000241893">
    <property type="component" value="Segment"/>
</dbReference>
<protein>
    <submittedName>
        <fullName evidence="1">Uncharacterized protein</fullName>
    </submittedName>
</protein>
<evidence type="ECO:0000313" key="1">
    <source>
        <dbReference type="EMBL" id="ATW62899.1"/>
    </source>
</evidence>
<sequence length="359" mass="40014">MEEIKMSTDPQVNHPTHYVSHPIISGECWTYAQALDNGAEFSAFKYFFRHGGKGKALQDTEKGIWYLNQMIDNPELQAVNHALETMDKMHDFTASDLAEVMTARRFKAMVQFNADIDLELYAGAREAAQLAVNVCKEILRGIDIAGALDMAERVRDLIANEDKMLNDNKVALRREALFSVDAKPDYIVVGGISPVEVQVSNPDYVATPADLGMVYPPLTLKHGTVHRKSGATNILHTGRVQVVYRGDNPGNVVGHTPGGRGMRTRAAIDHLINVLDLAAGIKPGAGMTLHCHTGTRRNRPVFNYHDNVTNKDDPFTPVYNDVQAALWGIEHAMFLDWEDSKKQTDPYFRELHTYVISVN</sequence>
<evidence type="ECO:0000313" key="2">
    <source>
        <dbReference type="Proteomes" id="UP000241893"/>
    </source>
</evidence>
<proteinExistence type="predicted"/>
<accession>A0A2H4PIU6</accession>
<dbReference type="EMBL" id="MG324353">
    <property type="protein sequence ID" value="ATW62899.1"/>
    <property type="molecule type" value="Genomic_DNA"/>
</dbReference>